<feature type="compositionally biased region" description="Basic and acidic residues" evidence="9">
    <location>
        <begin position="123"/>
        <end position="133"/>
    </location>
</feature>
<dbReference type="RefSeq" id="YP_009758142.1">
    <property type="nucleotide sequence ID" value="NC_047208.1"/>
</dbReference>
<dbReference type="GeneID" id="54591145"/>
<dbReference type="HAMAP" id="MF_00270">
    <property type="entry name" value="Ribosomal_bS18"/>
    <property type="match status" value="1"/>
</dbReference>
<dbReference type="GO" id="GO:0005763">
    <property type="term" value="C:mitochondrial small ribosomal subunit"/>
    <property type="evidence" value="ECO:0007669"/>
    <property type="project" value="TreeGrafter"/>
</dbReference>
<comment type="subcellular location">
    <subcellularLocation>
        <location evidence="7">Plastid</location>
        <location evidence="7">Chloroplast</location>
    </subcellularLocation>
</comment>
<keyword evidence="4 7" id="KW-0689">Ribosomal protein</keyword>
<evidence type="ECO:0000256" key="9">
    <source>
        <dbReference type="SAM" id="MobiDB-lite"/>
    </source>
</evidence>
<feature type="compositionally biased region" description="Polar residues" evidence="9">
    <location>
        <begin position="149"/>
        <end position="176"/>
    </location>
</feature>
<gene>
    <name evidence="7 10" type="primary">rps18</name>
</gene>
<dbReference type="Gene3D" id="4.10.640.10">
    <property type="entry name" value="Ribosomal protein S18"/>
    <property type="match status" value="1"/>
</dbReference>
<comment type="subunit">
    <text evidence="7">Part of the 30S ribosomal subunit.</text>
</comment>
<evidence type="ECO:0000256" key="7">
    <source>
        <dbReference type="HAMAP-Rule" id="MF_00270"/>
    </source>
</evidence>
<feature type="region of interest" description="Disordered" evidence="9">
    <location>
        <begin position="117"/>
        <end position="198"/>
    </location>
</feature>
<dbReference type="EMBL" id="MN843953">
    <property type="protein sequence ID" value="QIM61575.1"/>
    <property type="molecule type" value="Genomic_DNA"/>
</dbReference>
<keyword evidence="5 7" id="KW-0687">Ribonucleoprotein</keyword>
<evidence type="ECO:0000256" key="5">
    <source>
        <dbReference type="ARBA" id="ARBA00023274"/>
    </source>
</evidence>
<keyword evidence="2 7" id="KW-0699">rRNA-binding</keyword>
<dbReference type="Pfam" id="PF01084">
    <property type="entry name" value="Ribosomal_S18"/>
    <property type="match status" value="1"/>
</dbReference>
<evidence type="ECO:0000256" key="3">
    <source>
        <dbReference type="ARBA" id="ARBA00022884"/>
    </source>
</evidence>
<geneLocation type="chloroplast" evidence="10"/>
<evidence type="ECO:0000256" key="2">
    <source>
        <dbReference type="ARBA" id="ARBA00022730"/>
    </source>
</evidence>
<dbReference type="GO" id="GO:0070181">
    <property type="term" value="F:small ribosomal subunit rRNA binding"/>
    <property type="evidence" value="ECO:0007669"/>
    <property type="project" value="TreeGrafter"/>
</dbReference>
<dbReference type="SUPFAM" id="SSF46911">
    <property type="entry name" value="Ribosomal protein S18"/>
    <property type="match status" value="1"/>
</dbReference>
<reference evidence="10" key="1">
    <citation type="submission" date="2019-12" db="EMBL/GenBank/DDBJ databases">
        <authorList>
            <person name="Wu J."/>
            <person name="Lin P."/>
            <person name="Guo Y."/>
        </authorList>
    </citation>
    <scope>NUCLEOTIDE SEQUENCE</scope>
</reference>
<dbReference type="GO" id="GO:0009507">
    <property type="term" value="C:chloroplast"/>
    <property type="evidence" value="ECO:0007669"/>
    <property type="project" value="UniProtKB-SubCell"/>
</dbReference>
<accession>A0A6G8J3I3</accession>
<keyword evidence="10" id="KW-0934">Plastid</keyword>
<dbReference type="PANTHER" id="PTHR13479">
    <property type="entry name" value="30S RIBOSOMAL PROTEIN S18"/>
    <property type="match status" value="1"/>
</dbReference>
<evidence type="ECO:0000256" key="4">
    <source>
        <dbReference type="ARBA" id="ARBA00022980"/>
    </source>
</evidence>
<dbReference type="PRINTS" id="PR00974">
    <property type="entry name" value="RIBOSOMALS18"/>
</dbReference>
<dbReference type="InterPro" id="IPR001648">
    <property type="entry name" value="Ribosomal_bS18"/>
</dbReference>
<name>A0A6G8J3I3_9MAGN</name>
<proteinExistence type="inferred from homology"/>
<dbReference type="PANTHER" id="PTHR13479:SF40">
    <property type="entry name" value="SMALL RIBOSOMAL SUBUNIT PROTEIN BS18M"/>
    <property type="match status" value="1"/>
</dbReference>
<dbReference type="GO" id="GO:0006412">
    <property type="term" value="P:translation"/>
    <property type="evidence" value="ECO:0007669"/>
    <property type="project" value="UniProtKB-UniRule"/>
</dbReference>
<feature type="compositionally biased region" description="Low complexity" evidence="9">
    <location>
        <begin position="1"/>
        <end position="10"/>
    </location>
</feature>
<evidence type="ECO:0000256" key="1">
    <source>
        <dbReference type="ARBA" id="ARBA00005589"/>
    </source>
</evidence>
<feature type="region of interest" description="Disordered" evidence="9">
    <location>
        <begin position="1"/>
        <end position="31"/>
    </location>
</feature>
<dbReference type="NCBIfam" id="TIGR00165">
    <property type="entry name" value="S18"/>
    <property type="match status" value="1"/>
</dbReference>
<dbReference type="AlphaFoldDB" id="A0A6G8J3I3"/>
<evidence type="ECO:0000256" key="6">
    <source>
        <dbReference type="ARBA" id="ARBA00035266"/>
    </source>
</evidence>
<comment type="similarity">
    <text evidence="1 7 8">Belongs to the bacterial ribosomal protein bS18 family.</text>
</comment>
<feature type="compositionally biased region" description="Basic residues" evidence="9">
    <location>
        <begin position="19"/>
        <end position="31"/>
    </location>
</feature>
<keyword evidence="10" id="KW-0150">Chloroplast</keyword>
<sequence>MDKSKLLLLQPKPPFPPKSKSKKPFLKAKRPFLKSRLKSRKSILKLKKKQSLRKRLPRIGPGDRIEYRNMSLISQFISDEGKILSRRVNRLTLKQQRLITLAIKQARFLSLLPFLHPKKKDPKKKEKPFERTRTKSTPRAKNKKGPFNKINNNKKGPLNQINNNKKGPLNQINNNKKGPFKKIGLRPQGNKRNQNSNL</sequence>
<dbReference type="InterPro" id="IPR036870">
    <property type="entry name" value="Ribosomal_bS18_sf"/>
</dbReference>
<organism evidence="10">
    <name type="scientific">Corydalis conspersa</name>
    <dbReference type="NCBI Taxonomy" id="2182691"/>
    <lineage>
        <taxon>Eukaryota</taxon>
        <taxon>Viridiplantae</taxon>
        <taxon>Streptophyta</taxon>
        <taxon>Embryophyta</taxon>
        <taxon>Tracheophyta</taxon>
        <taxon>Spermatophyta</taxon>
        <taxon>Magnoliopsida</taxon>
        <taxon>Ranunculales</taxon>
        <taxon>Papaveraceae</taxon>
        <taxon>Fumarioideae</taxon>
        <taxon>Corydalis</taxon>
    </lineage>
</organism>
<keyword evidence="3 7" id="KW-0694">RNA-binding</keyword>
<dbReference type="GO" id="GO:0003735">
    <property type="term" value="F:structural constituent of ribosome"/>
    <property type="evidence" value="ECO:0007669"/>
    <property type="project" value="InterPro"/>
</dbReference>
<evidence type="ECO:0000256" key="8">
    <source>
        <dbReference type="RuleBase" id="RU003910"/>
    </source>
</evidence>
<feature type="compositionally biased region" description="Basic residues" evidence="9">
    <location>
        <begin position="134"/>
        <end position="146"/>
    </location>
</feature>
<evidence type="ECO:0000313" key="10">
    <source>
        <dbReference type="EMBL" id="QIM61575.1"/>
    </source>
</evidence>
<dbReference type="FunFam" id="4.10.640.10:FF:000002">
    <property type="entry name" value="30S ribosomal protein S18, chloroplastic"/>
    <property type="match status" value="1"/>
</dbReference>
<protein>
    <recommendedName>
        <fullName evidence="6 7">Small ribosomal subunit protein bS18c</fullName>
    </recommendedName>
</protein>